<dbReference type="PANTHER" id="PTHR40074:SF2">
    <property type="entry name" value="O-ACETYLTRANSFERASE WECH"/>
    <property type="match status" value="1"/>
</dbReference>
<feature type="transmembrane region" description="Helical" evidence="7">
    <location>
        <begin position="52"/>
        <end position="70"/>
    </location>
</feature>
<evidence type="ECO:0000256" key="5">
    <source>
        <dbReference type="ARBA" id="ARBA00022989"/>
    </source>
</evidence>
<dbReference type="InterPro" id="IPR002656">
    <property type="entry name" value="Acyl_transf_3_dom"/>
</dbReference>
<name>A0ABV1MQW8_9BACI</name>
<feature type="transmembrane region" description="Helical" evidence="7">
    <location>
        <begin position="295"/>
        <end position="318"/>
    </location>
</feature>
<evidence type="ECO:0000256" key="6">
    <source>
        <dbReference type="ARBA" id="ARBA00023136"/>
    </source>
</evidence>
<keyword evidence="4 7" id="KW-0812">Transmembrane</keyword>
<comment type="similarity">
    <text evidence="2">Belongs to the acyltransferase 3 family.</text>
</comment>
<organism evidence="9 10">
    <name type="scientific">Lysinibacillus zambalensis</name>
    <dbReference type="NCBI Taxonomy" id="3160866"/>
    <lineage>
        <taxon>Bacteria</taxon>
        <taxon>Bacillati</taxon>
        <taxon>Bacillota</taxon>
        <taxon>Bacilli</taxon>
        <taxon>Bacillales</taxon>
        <taxon>Bacillaceae</taxon>
        <taxon>Lysinibacillus</taxon>
    </lineage>
</organism>
<feature type="transmembrane region" description="Helical" evidence="7">
    <location>
        <begin position="137"/>
        <end position="156"/>
    </location>
</feature>
<protein>
    <submittedName>
        <fullName evidence="9">Acyltransferase</fullName>
        <ecNumber evidence="9">2.3.1.-</ecNumber>
    </submittedName>
</protein>
<feature type="transmembrane region" description="Helical" evidence="7">
    <location>
        <begin position="91"/>
        <end position="117"/>
    </location>
</feature>
<evidence type="ECO:0000313" key="9">
    <source>
        <dbReference type="EMBL" id="MEQ6354901.1"/>
    </source>
</evidence>
<feature type="transmembrane region" description="Helical" evidence="7">
    <location>
        <begin position="330"/>
        <end position="354"/>
    </location>
</feature>
<feature type="transmembrane region" description="Helical" evidence="7">
    <location>
        <begin position="267"/>
        <end position="288"/>
    </location>
</feature>
<keyword evidence="10" id="KW-1185">Reference proteome</keyword>
<evidence type="ECO:0000256" key="7">
    <source>
        <dbReference type="SAM" id="Phobius"/>
    </source>
</evidence>
<evidence type="ECO:0000256" key="2">
    <source>
        <dbReference type="ARBA" id="ARBA00007400"/>
    </source>
</evidence>
<comment type="caution">
    <text evidence="9">The sequence shown here is derived from an EMBL/GenBank/DDBJ whole genome shotgun (WGS) entry which is preliminary data.</text>
</comment>
<comment type="subcellular location">
    <subcellularLocation>
        <location evidence="1">Cell membrane</location>
        <topology evidence="1">Multi-pass membrane protein</topology>
    </subcellularLocation>
</comment>
<keyword evidence="6 7" id="KW-0472">Membrane</keyword>
<feature type="transmembrane region" description="Helical" evidence="7">
    <location>
        <begin position="12"/>
        <end position="32"/>
    </location>
</feature>
<dbReference type="Proteomes" id="UP001478862">
    <property type="component" value="Unassembled WGS sequence"/>
</dbReference>
<evidence type="ECO:0000313" key="10">
    <source>
        <dbReference type="Proteomes" id="UP001478862"/>
    </source>
</evidence>
<dbReference type="Pfam" id="PF01757">
    <property type="entry name" value="Acyl_transf_3"/>
    <property type="match status" value="1"/>
</dbReference>
<feature type="transmembrane region" description="Helical" evidence="7">
    <location>
        <begin position="168"/>
        <end position="189"/>
    </location>
</feature>
<keyword evidence="3" id="KW-1003">Cell membrane</keyword>
<evidence type="ECO:0000259" key="8">
    <source>
        <dbReference type="Pfam" id="PF01757"/>
    </source>
</evidence>
<feature type="domain" description="Acyltransferase 3" evidence="8">
    <location>
        <begin position="7"/>
        <end position="351"/>
    </location>
</feature>
<evidence type="ECO:0000256" key="4">
    <source>
        <dbReference type="ARBA" id="ARBA00022692"/>
    </source>
</evidence>
<dbReference type="EMBL" id="JBEGDG010000006">
    <property type="protein sequence ID" value="MEQ6354901.1"/>
    <property type="molecule type" value="Genomic_DNA"/>
</dbReference>
<dbReference type="EC" id="2.3.1.-" evidence="9"/>
<reference evidence="9 10" key="1">
    <citation type="submission" date="2024-06" db="EMBL/GenBank/DDBJ databases">
        <title>Lysinibacillus zambalefons sp. nov., a Novel Firmicute Isolated from the Poon Bato Zambales Hyperalkaline Spring.</title>
        <authorList>
            <person name="Aja J.A."/>
            <person name="Lazaro J.E.H."/>
            <person name="Llorin L.D."/>
            <person name="Lim K.R."/>
            <person name="Teodosio J."/>
            <person name="Dalisay D.S."/>
        </authorList>
    </citation>
    <scope>NUCLEOTIDE SEQUENCE [LARGE SCALE GENOMIC DNA]</scope>
    <source>
        <strain evidence="9 10">M3</strain>
    </source>
</reference>
<keyword evidence="9" id="KW-0808">Transferase</keyword>
<dbReference type="RefSeq" id="WP_349659549.1">
    <property type="nucleotide sequence ID" value="NZ_JBEGDG010000006.1"/>
</dbReference>
<evidence type="ECO:0000256" key="1">
    <source>
        <dbReference type="ARBA" id="ARBA00004651"/>
    </source>
</evidence>
<evidence type="ECO:0000256" key="3">
    <source>
        <dbReference type="ARBA" id="ARBA00022475"/>
    </source>
</evidence>
<keyword evidence="9" id="KW-0012">Acyltransferase</keyword>
<gene>
    <name evidence="9" type="ORF">ABNX05_09775</name>
</gene>
<feature type="transmembrane region" description="Helical" evidence="7">
    <location>
        <begin position="225"/>
        <end position="247"/>
    </location>
</feature>
<proteinExistence type="inferred from homology"/>
<keyword evidence="5 7" id="KW-1133">Transmembrane helix</keyword>
<dbReference type="PANTHER" id="PTHR40074">
    <property type="entry name" value="O-ACETYLTRANSFERASE WECH"/>
    <property type="match status" value="1"/>
</dbReference>
<accession>A0ABV1MQW8</accession>
<feature type="transmembrane region" description="Helical" evidence="7">
    <location>
        <begin position="195"/>
        <end position="213"/>
    </location>
</feature>
<dbReference type="GO" id="GO:0016746">
    <property type="term" value="F:acyltransferase activity"/>
    <property type="evidence" value="ECO:0007669"/>
    <property type="project" value="UniProtKB-KW"/>
</dbReference>
<sequence length="376" mass="44440">MKRAHIHELNITRALAILAVLIIHATSTPVTVLPSDSKLYPLYIFFNISSKFAVPVFIFLSGFVLFYNYIQKDLTKELVVSFYKKRVTQILIPYLFFSIFYYAAIQIFLTGDLSLTWNALFSVEFFEKLLIGKAYTHLYYIFIIVQFYLMFPLFLYVLKKKPALSSHLIWIGFALQWGFILLNAEFWQYPYRGSISFSYFAYFLAGGFLGIYFEKYKRWIHLKKGDFHIAILFIWIIWLSSTIYNVYLYYFVFSSKTYLTNSTIFEVVFQLQSITASIVLLQLSFWIYNKWNKAFVNCLISLGTLSFGIYLLHPYFLFLYRQIPISGNSILFHVWSVGGFLVALFVTWAIVFLIGRYFKYHWIAFGPIPKEFPYKK</sequence>